<evidence type="ECO:0000256" key="2">
    <source>
        <dbReference type="ARBA" id="ARBA00008773"/>
    </source>
</evidence>
<comment type="catalytic activity">
    <reaction evidence="1">
        <text>Hydrolysis of (1-&gt;3)-beta-D-glucosidic linkages in (1-&gt;3)-beta-D-glucans.</text>
        <dbReference type="EC" id="3.2.1.39"/>
    </reaction>
</comment>
<dbReference type="InterPro" id="IPR044965">
    <property type="entry name" value="Glyco_hydro_17_plant"/>
</dbReference>
<sequence length="198" mass="22297">MATSLQWLQSNIFAQIPATQVNSYPPSSGTFDPYIESVIVPLLQFLYNSRSPFMVNVYPYISYVNNLKHVELDYALFKTRSPMQDGVLEYRNLLDASVDALVYAMEREGFPGIKAVVTETGWPTAGGEAASVENALTYNKEVVRRVVNDVGTPKRPKEEMEVYLFSLYDENGKMGEDYEKHFGIFGLGGNKVYDLSFS</sequence>
<dbReference type="Gene3D" id="3.20.20.80">
    <property type="entry name" value="Glycosidases"/>
    <property type="match status" value="1"/>
</dbReference>
<evidence type="ECO:0000256" key="9">
    <source>
        <dbReference type="RuleBase" id="RU004336"/>
    </source>
</evidence>
<evidence type="ECO:0000256" key="6">
    <source>
        <dbReference type="ARBA" id="ARBA00033335"/>
    </source>
</evidence>
<evidence type="ECO:0000313" key="10">
    <source>
        <dbReference type="EMBL" id="OAY32581.1"/>
    </source>
</evidence>
<dbReference type="AlphaFoldDB" id="A0A2C9UQC5"/>
<dbReference type="SUPFAM" id="SSF51445">
    <property type="entry name" value="(Trans)glycosidases"/>
    <property type="match status" value="1"/>
</dbReference>
<evidence type="ECO:0000256" key="3">
    <source>
        <dbReference type="ARBA" id="ARBA00012780"/>
    </source>
</evidence>
<reference evidence="10" key="1">
    <citation type="submission" date="2016-02" db="EMBL/GenBank/DDBJ databases">
        <title>WGS assembly of Manihot esculenta.</title>
        <authorList>
            <person name="Bredeson J.V."/>
            <person name="Prochnik S.E."/>
            <person name="Lyons J.B."/>
            <person name="Schmutz J."/>
            <person name="Grimwood J."/>
            <person name="Vrebalov J."/>
            <person name="Bart R.S."/>
            <person name="Amuge T."/>
            <person name="Ferguson M.E."/>
            <person name="Green R."/>
            <person name="Putnam N."/>
            <person name="Stites J."/>
            <person name="Rounsley S."/>
            <person name="Rokhsar D.S."/>
        </authorList>
    </citation>
    <scope>NUCLEOTIDE SEQUENCE [LARGE SCALE GENOMIC DNA]</scope>
    <source>
        <tissue evidence="10">Leaf</tissue>
    </source>
</reference>
<dbReference type="PANTHER" id="PTHR32227">
    <property type="entry name" value="GLUCAN ENDO-1,3-BETA-GLUCOSIDASE BG1-RELATED-RELATED"/>
    <property type="match status" value="1"/>
</dbReference>
<evidence type="ECO:0000256" key="8">
    <source>
        <dbReference type="RuleBase" id="RU004335"/>
    </source>
</evidence>
<dbReference type="EMBL" id="CM004399">
    <property type="protein sequence ID" value="OAY32581.1"/>
    <property type="molecule type" value="Genomic_DNA"/>
</dbReference>
<dbReference type="EC" id="3.2.1.39" evidence="3"/>
<organism evidence="10">
    <name type="scientific">Manihot esculenta</name>
    <name type="common">Cassava</name>
    <name type="synonym">Jatropha manihot</name>
    <dbReference type="NCBI Taxonomy" id="3983"/>
    <lineage>
        <taxon>Eukaryota</taxon>
        <taxon>Viridiplantae</taxon>
        <taxon>Streptophyta</taxon>
        <taxon>Embryophyta</taxon>
        <taxon>Tracheophyta</taxon>
        <taxon>Spermatophyta</taxon>
        <taxon>Magnoliopsida</taxon>
        <taxon>eudicotyledons</taxon>
        <taxon>Gunneridae</taxon>
        <taxon>Pentapetalae</taxon>
        <taxon>rosids</taxon>
        <taxon>fabids</taxon>
        <taxon>Malpighiales</taxon>
        <taxon>Euphorbiaceae</taxon>
        <taxon>Crotonoideae</taxon>
        <taxon>Manihoteae</taxon>
        <taxon>Manihot</taxon>
    </lineage>
</organism>
<comment type="similarity">
    <text evidence="2 8">Belongs to the glycosyl hydrolase 17 family.</text>
</comment>
<dbReference type="InterPro" id="IPR000490">
    <property type="entry name" value="Glyco_hydro_17"/>
</dbReference>
<dbReference type="PROSITE" id="PS00587">
    <property type="entry name" value="GLYCOSYL_HYDROL_F17"/>
    <property type="match status" value="1"/>
</dbReference>
<dbReference type="GO" id="GO:0042973">
    <property type="term" value="F:glucan endo-1,3-beta-D-glucosidase activity"/>
    <property type="evidence" value="ECO:0007669"/>
    <property type="project" value="UniProtKB-EC"/>
</dbReference>
<gene>
    <name evidence="10" type="ORF">MANES_13G029300</name>
</gene>
<evidence type="ECO:0000256" key="7">
    <source>
        <dbReference type="ARBA" id="ARBA00033417"/>
    </source>
</evidence>
<dbReference type="GO" id="GO:0005975">
    <property type="term" value="P:carbohydrate metabolic process"/>
    <property type="evidence" value="ECO:0007669"/>
    <property type="project" value="InterPro"/>
</dbReference>
<protein>
    <recommendedName>
        <fullName evidence="3">glucan endo-1,3-beta-D-glucosidase</fullName>
        <ecNumber evidence="3">3.2.1.39</ecNumber>
    </recommendedName>
    <alternativeName>
        <fullName evidence="6">(1-&gt;3)-beta-glucan endohydrolase</fullName>
    </alternativeName>
    <alternativeName>
        <fullName evidence="7">Beta-1,3-endoglucanase</fullName>
    </alternativeName>
</protein>
<name>A0A2C9UQC5_MANES</name>
<proteinExistence type="inferred from homology"/>
<accession>A0A2C9UQC5</accession>
<evidence type="ECO:0000256" key="5">
    <source>
        <dbReference type="ARBA" id="ARBA00023295"/>
    </source>
</evidence>
<dbReference type="InterPro" id="IPR017853">
    <property type="entry name" value="GH"/>
</dbReference>
<evidence type="ECO:0000256" key="4">
    <source>
        <dbReference type="ARBA" id="ARBA00022801"/>
    </source>
</evidence>
<keyword evidence="5 9" id="KW-0326">Glycosidase</keyword>
<keyword evidence="4 9" id="KW-0378">Hydrolase</keyword>
<evidence type="ECO:0000256" key="1">
    <source>
        <dbReference type="ARBA" id="ARBA00000382"/>
    </source>
</evidence>
<dbReference type="Pfam" id="PF00332">
    <property type="entry name" value="Glyco_hydro_17"/>
    <property type="match status" value="1"/>
</dbReference>